<comment type="caution">
    <text evidence="1">The sequence shown here is derived from an EMBL/GenBank/DDBJ whole genome shotgun (WGS) entry which is preliminary data.</text>
</comment>
<dbReference type="HOGENOM" id="CLU_1452649_0_0_11"/>
<name>A0A066YWD5_9ACTN</name>
<reference evidence="1 2" key="1">
    <citation type="submission" date="2014-05" db="EMBL/GenBank/DDBJ databases">
        <title>Draft Genome Sequence of Kitasatospora cheerisanensis KCTC 2395.</title>
        <authorList>
            <person name="Nam D.H."/>
        </authorList>
    </citation>
    <scope>NUCLEOTIDE SEQUENCE [LARGE SCALE GENOMIC DNA]</scope>
    <source>
        <strain evidence="1 2">KCTC 2395</strain>
    </source>
</reference>
<protein>
    <submittedName>
        <fullName evidence="1">Uncharacterized protein</fullName>
    </submittedName>
</protein>
<keyword evidence="2" id="KW-1185">Reference proteome</keyword>
<dbReference type="EMBL" id="JNBY01000078">
    <property type="protein sequence ID" value="KDN85858.1"/>
    <property type="molecule type" value="Genomic_DNA"/>
</dbReference>
<evidence type="ECO:0000313" key="2">
    <source>
        <dbReference type="Proteomes" id="UP000027178"/>
    </source>
</evidence>
<sequence>MTPRRTYTGFTHYRTPEGIFGGPPVTNARILAVQPVNLLAYPGHSPAVRLTLANNAGRGPAQLEAVEWGTPETWQPAPPEPANPIVTALTAAGIKAHPHQNRHGDVGAILHMVRKGRYCQLVIIERGTNLFWQILDRFGHEPAFYRWDNTRVADAPTRVRAHCRTFHARILPTRPVDAVPGQLLNP</sequence>
<dbReference type="AlphaFoldDB" id="A0A066YWD5"/>
<organism evidence="1 2">
    <name type="scientific">Kitasatospora cheerisanensis KCTC 2395</name>
    <dbReference type="NCBI Taxonomy" id="1348663"/>
    <lineage>
        <taxon>Bacteria</taxon>
        <taxon>Bacillati</taxon>
        <taxon>Actinomycetota</taxon>
        <taxon>Actinomycetes</taxon>
        <taxon>Kitasatosporales</taxon>
        <taxon>Streptomycetaceae</taxon>
        <taxon>Kitasatospora</taxon>
    </lineage>
</organism>
<accession>A0A066YWD5</accession>
<dbReference type="PATRIC" id="fig|1348663.4.peg.2434"/>
<evidence type="ECO:0000313" key="1">
    <source>
        <dbReference type="EMBL" id="KDN85858.1"/>
    </source>
</evidence>
<gene>
    <name evidence="1" type="ORF">KCH_25160</name>
</gene>
<dbReference type="RefSeq" id="WP_035862383.1">
    <property type="nucleotide sequence ID" value="NZ_KK853997.1"/>
</dbReference>
<dbReference type="Proteomes" id="UP000027178">
    <property type="component" value="Unassembled WGS sequence"/>
</dbReference>
<proteinExistence type="predicted"/>